<dbReference type="PRINTS" id="PR00359">
    <property type="entry name" value="BP450"/>
</dbReference>
<dbReference type="InterPro" id="IPR036396">
    <property type="entry name" value="Cyt_P450_sf"/>
</dbReference>
<keyword evidence="2 4" id="KW-0560">Oxidoreductase</keyword>
<accession>A0ABV9GEE6</accession>
<reference evidence="5" key="1">
    <citation type="journal article" date="2019" name="Int. J. Syst. Evol. Microbiol.">
        <title>The Global Catalogue of Microorganisms (GCM) 10K type strain sequencing project: providing services to taxonomists for standard genome sequencing and annotation.</title>
        <authorList>
            <consortium name="The Broad Institute Genomics Platform"/>
            <consortium name="The Broad Institute Genome Sequencing Center for Infectious Disease"/>
            <person name="Wu L."/>
            <person name="Ma J."/>
        </authorList>
    </citation>
    <scope>NUCLEOTIDE SEQUENCE [LARGE SCALE GENOMIC DNA]</scope>
    <source>
        <strain evidence="5">CGMCC 4.7139</strain>
    </source>
</reference>
<proteinExistence type="inferred from homology"/>
<sequence length="408" mass="45319">MTTTADGSGTQQETFPYARPAPFTPPPQYAAMVKNGVTQVTLANTGLRVWTVTGHESVRRILTDPRASASRKHANFPFYFVAPPQARTETSFIGYDPPEHTISRQKAAAAFTYQRVQKLRGRIQELVDEHVDRLLALPPPVDFHRLFSLSLPTTVICDMLGIPQNDHDFIIEHSNNMFGILSTPEQRVAAIVEVNAYVEKLVELKETEPGEDLISTIIAEYRKSDEDYTRRDLVNMVRMLMNGGHETTGSMLSFGTACLLDNPEQLAELLADPEAMIGPATEELLRVVTIGDIGVPRVALEDIEIDGTVIPAGDGILCLLLTANRDPEVFPEPEKLILRRGSRKQVGFGHGAHHCIGAELARLEMQIAWTTLFRRIPTLRLAKPLADIPRKEGAIVYGVRELPVTWDE</sequence>
<dbReference type="InterPro" id="IPR002397">
    <property type="entry name" value="Cyt_P450_B"/>
</dbReference>
<comment type="caution">
    <text evidence="4">The sequence shown here is derived from an EMBL/GenBank/DDBJ whole genome shotgun (WGS) entry which is preliminary data.</text>
</comment>
<evidence type="ECO:0000256" key="2">
    <source>
        <dbReference type="RuleBase" id="RU000461"/>
    </source>
</evidence>
<gene>
    <name evidence="4" type="ORF">ACFO9E_33720</name>
</gene>
<keyword evidence="2" id="KW-0503">Monooxygenase</keyword>
<evidence type="ECO:0000313" key="5">
    <source>
        <dbReference type="Proteomes" id="UP001595993"/>
    </source>
</evidence>
<feature type="compositionally biased region" description="Polar residues" evidence="3">
    <location>
        <begin position="1"/>
        <end position="13"/>
    </location>
</feature>
<dbReference type="Pfam" id="PF00067">
    <property type="entry name" value="p450"/>
    <property type="match status" value="1"/>
</dbReference>
<dbReference type="SUPFAM" id="SSF48264">
    <property type="entry name" value="Cytochrome P450"/>
    <property type="match status" value="1"/>
</dbReference>
<feature type="region of interest" description="Disordered" evidence="3">
    <location>
        <begin position="1"/>
        <end position="22"/>
    </location>
</feature>
<dbReference type="RefSeq" id="WP_381202986.1">
    <property type="nucleotide sequence ID" value="NZ_JBHSFE010000038.1"/>
</dbReference>
<dbReference type="EMBL" id="JBHSFE010000038">
    <property type="protein sequence ID" value="MFC4612671.1"/>
    <property type="molecule type" value="Genomic_DNA"/>
</dbReference>
<dbReference type="PROSITE" id="PS00086">
    <property type="entry name" value="CYTOCHROME_P450"/>
    <property type="match status" value="1"/>
</dbReference>
<dbReference type="GO" id="GO:0016491">
    <property type="term" value="F:oxidoreductase activity"/>
    <property type="evidence" value="ECO:0007669"/>
    <property type="project" value="UniProtKB-KW"/>
</dbReference>
<keyword evidence="2" id="KW-0408">Iron</keyword>
<keyword evidence="2" id="KW-0479">Metal-binding</keyword>
<dbReference type="PANTHER" id="PTHR46696:SF1">
    <property type="entry name" value="CYTOCHROME P450 YJIB-RELATED"/>
    <property type="match status" value="1"/>
</dbReference>
<dbReference type="PANTHER" id="PTHR46696">
    <property type="entry name" value="P450, PUTATIVE (EUROFUNG)-RELATED"/>
    <property type="match status" value="1"/>
</dbReference>
<evidence type="ECO:0000256" key="3">
    <source>
        <dbReference type="SAM" id="MobiDB-lite"/>
    </source>
</evidence>
<protein>
    <submittedName>
        <fullName evidence="4">Cytochrome P450</fullName>
        <ecNumber evidence="4">1.14.-.-</ecNumber>
    </submittedName>
</protein>
<comment type="similarity">
    <text evidence="1 2">Belongs to the cytochrome P450 family.</text>
</comment>
<dbReference type="Gene3D" id="1.10.630.10">
    <property type="entry name" value="Cytochrome P450"/>
    <property type="match status" value="1"/>
</dbReference>
<dbReference type="InterPro" id="IPR001128">
    <property type="entry name" value="Cyt_P450"/>
</dbReference>
<dbReference type="Proteomes" id="UP001595993">
    <property type="component" value="Unassembled WGS sequence"/>
</dbReference>
<dbReference type="InterPro" id="IPR017972">
    <property type="entry name" value="Cyt_P450_CS"/>
</dbReference>
<evidence type="ECO:0000313" key="4">
    <source>
        <dbReference type="EMBL" id="MFC4612671.1"/>
    </source>
</evidence>
<dbReference type="CDD" id="cd11030">
    <property type="entry name" value="CYP105-like"/>
    <property type="match status" value="1"/>
</dbReference>
<keyword evidence="5" id="KW-1185">Reference proteome</keyword>
<evidence type="ECO:0000256" key="1">
    <source>
        <dbReference type="ARBA" id="ARBA00010617"/>
    </source>
</evidence>
<dbReference type="EC" id="1.14.-.-" evidence="4"/>
<keyword evidence="2" id="KW-0349">Heme</keyword>
<name>A0ABV9GEE6_9ACTN</name>
<organism evidence="4 5">
    <name type="scientific">Streptomyces maoxianensis</name>
    <dbReference type="NCBI Taxonomy" id="1459942"/>
    <lineage>
        <taxon>Bacteria</taxon>
        <taxon>Bacillati</taxon>
        <taxon>Actinomycetota</taxon>
        <taxon>Actinomycetes</taxon>
        <taxon>Kitasatosporales</taxon>
        <taxon>Streptomycetaceae</taxon>
        <taxon>Streptomyces</taxon>
    </lineage>
</organism>
<dbReference type="PRINTS" id="PR00385">
    <property type="entry name" value="P450"/>
</dbReference>